<proteinExistence type="predicted"/>
<dbReference type="InterPro" id="IPR017937">
    <property type="entry name" value="Thioredoxin_CS"/>
</dbReference>
<dbReference type="CDD" id="cd02966">
    <property type="entry name" value="TlpA_like_family"/>
    <property type="match status" value="1"/>
</dbReference>
<evidence type="ECO:0000256" key="3">
    <source>
        <dbReference type="ARBA" id="ARBA00023284"/>
    </source>
</evidence>
<organism evidence="6 7">
    <name type="scientific">Pedosphaera parvula (strain Ellin514)</name>
    <dbReference type="NCBI Taxonomy" id="320771"/>
    <lineage>
        <taxon>Bacteria</taxon>
        <taxon>Pseudomonadati</taxon>
        <taxon>Verrucomicrobiota</taxon>
        <taxon>Pedosphaerae</taxon>
        <taxon>Pedosphaerales</taxon>
        <taxon>Pedosphaeraceae</taxon>
        <taxon>Pedosphaera</taxon>
    </lineage>
</organism>
<keyword evidence="2" id="KW-0201">Cytochrome c-type biogenesis</keyword>
<gene>
    <name evidence="6" type="ORF">Cflav_PD4487</name>
</gene>
<dbReference type="STRING" id="320771.Cflav_PD4487"/>
<dbReference type="EMBL" id="ABOX02000007">
    <property type="protein sequence ID" value="EEF61824.1"/>
    <property type="molecule type" value="Genomic_DNA"/>
</dbReference>
<dbReference type="GO" id="GO:0017004">
    <property type="term" value="P:cytochrome complex assembly"/>
    <property type="evidence" value="ECO:0007669"/>
    <property type="project" value="UniProtKB-KW"/>
</dbReference>
<dbReference type="InterPro" id="IPR047262">
    <property type="entry name" value="PRX-like1"/>
</dbReference>
<keyword evidence="3" id="KW-0676">Redox-active center</keyword>
<dbReference type="InterPro" id="IPR013740">
    <property type="entry name" value="Redoxin"/>
</dbReference>
<dbReference type="Gene3D" id="3.40.30.10">
    <property type="entry name" value="Glutaredoxin"/>
    <property type="match status" value="2"/>
</dbReference>
<dbReference type="InterPro" id="IPR013766">
    <property type="entry name" value="Thioredoxin_domain"/>
</dbReference>
<dbReference type="Pfam" id="PF08534">
    <property type="entry name" value="Redoxin"/>
    <property type="match status" value="1"/>
</dbReference>
<dbReference type="CDD" id="cd02969">
    <property type="entry name" value="PRX_like1"/>
    <property type="match status" value="1"/>
</dbReference>
<dbReference type="SUPFAM" id="SSF52833">
    <property type="entry name" value="Thioredoxin-like"/>
    <property type="match status" value="2"/>
</dbReference>
<dbReference type="Proteomes" id="UP000003688">
    <property type="component" value="Unassembled WGS sequence"/>
</dbReference>
<comment type="caution">
    <text evidence="6">The sequence shown here is derived from an EMBL/GenBank/DDBJ whole genome shotgun (WGS) entry which is preliminary data.</text>
</comment>
<evidence type="ECO:0000259" key="5">
    <source>
        <dbReference type="PROSITE" id="PS51352"/>
    </source>
</evidence>
<evidence type="ECO:0000313" key="7">
    <source>
        <dbReference type="Proteomes" id="UP000003688"/>
    </source>
</evidence>
<dbReference type="PROSITE" id="PS51352">
    <property type="entry name" value="THIOREDOXIN_2"/>
    <property type="match status" value="2"/>
</dbReference>
<dbReference type="InterPro" id="IPR036249">
    <property type="entry name" value="Thioredoxin-like_sf"/>
</dbReference>
<evidence type="ECO:0000256" key="1">
    <source>
        <dbReference type="ARBA" id="ARBA00004196"/>
    </source>
</evidence>
<accession>B9XDT3</accession>
<dbReference type="GO" id="GO:0016491">
    <property type="term" value="F:oxidoreductase activity"/>
    <property type="evidence" value="ECO:0007669"/>
    <property type="project" value="InterPro"/>
</dbReference>
<dbReference type="GO" id="GO:0030313">
    <property type="term" value="C:cell envelope"/>
    <property type="evidence" value="ECO:0007669"/>
    <property type="project" value="UniProtKB-SubCell"/>
</dbReference>
<feature type="domain" description="Thioredoxin" evidence="5">
    <location>
        <begin position="226"/>
        <end position="374"/>
    </location>
</feature>
<dbReference type="GO" id="GO:0016209">
    <property type="term" value="F:antioxidant activity"/>
    <property type="evidence" value="ECO:0007669"/>
    <property type="project" value="InterPro"/>
</dbReference>
<evidence type="ECO:0000256" key="4">
    <source>
        <dbReference type="SAM" id="SignalP"/>
    </source>
</evidence>
<dbReference type="PANTHER" id="PTHR43640:SF1">
    <property type="entry name" value="THIOREDOXIN-DEPENDENT PEROXIREDOXIN"/>
    <property type="match status" value="1"/>
</dbReference>
<feature type="signal peptide" evidence="4">
    <location>
        <begin position="1"/>
        <end position="27"/>
    </location>
</feature>
<dbReference type="AlphaFoldDB" id="B9XDT3"/>
<dbReference type="InterPro" id="IPR000866">
    <property type="entry name" value="AhpC/TSA"/>
</dbReference>
<dbReference type="Pfam" id="PF00578">
    <property type="entry name" value="AhpC-TSA"/>
    <property type="match status" value="1"/>
</dbReference>
<keyword evidence="7" id="KW-1185">Reference proteome</keyword>
<evidence type="ECO:0000313" key="6">
    <source>
        <dbReference type="EMBL" id="EEF61824.1"/>
    </source>
</evidence>
<protein>
    <submittedName>
        <fullName evidence="6">Alkyl hydroperoxide reductase/ Thiol specific antioxidant/ Mal allergen</fullName>
    </submittedName>
</protein>
<feature type="domain" description="Thioredoxin" evidence="5">
    <location>
        <begin position="33"/>
        <end position="196"/>
    </location>
</feature>
<evidence type="ECO:0000256" key="2">
    <source>
        <dbReference type="ARBA" id="ARBA00022748"/>
    </source>
</evidence>
<feature type="chain" id="PRO_5002892940" evidence="4">
    <location>
        <begin position="28"/>
        <end position="378"/>
    </location>
</feature>
<dbReference type="PROSITE" id="PS00194">
    <property type="entry name" value="THIOREDOXIN_1"/>
    <property type="match status" value="1"/>
</dbReference>
<sequence length="378" mass="42818" precursor="true">MITAATIMNRILVLLCALMLGDSNLFAEDHPTLAVGAAAPDFKLPAVDGKNYSLKDFEKSPILVVVFTCNHCPTAQAYEERLKKIAEDYGKRGVSLVAINPNDPNSVRLNELGYTDLSDSFDEMKLRAGDKHYNFPYLYDGDTEEVSKKYGPAATPHAFVFDKERKLRYVGRIDDSERPEYVKKRELRDALDAMLAGREIEVKQTKAFGCSTKWAGKQESVKEYMQQLSTEPVSVELVDAEGLKALRKNDSDKIRLVNFWATWCGPCLGEFPELIEINRMYRHRNFELVTVAANFPDEKQQVLEILQKEQASTKNLLFGSTDKYQMTEAFDQEWNAALPYTILIGSKGEILYQKKGGPFNPLELKKAIVKALTEDRFK</sequence>
<reference evidence="6 7" key="1">
    <citation type="journal article" date="2011" name="J. Bacteriol.">
        <title>Genome sequence of 'Pedosphaera parvula' Ellin514, an aerobic Verrucomicrobial isolate from pasture soil.</title>
        <authorList>
            <person name="Kant R."/>
            <person name="van Passel M.W."/>
            <person name="Sangwan P."/>
            <person name="Palva A."/>
            <person name="Lucas S."/>
            <person name="Copeland A."/>
            <person name="Lapidus A."/>
            <person name="Glavina Del Rio T."/>
            <person name="Dalin E."/>
            <person name="Tice H."/>
            <person name="Bruce D."/>
            <person name="Goodwin L."/>
            <person name="Pitluck S."/>
            <person name="Chertkov O."/>
            <person name="Larimer F.W."/>
            <person name="Land M.L."/>
            <person name="Hauser L."/>
            <person name="Brettin T.S."/>
            <person name="Detter J.C."/>
            <person name="Han S."/>
            <person name="de Vos W.M."/>
            <person name="Janssen P.H."/>
            <person name="Smidt H."/>
        </authorList>
    </citation>
    <scope>NUCLEOTIDE SEQUENCE [LARGE SCALE GENOMIC DNA]</scope>
    <source>
        <strain evidence="6 7">Ellin514</strain>
    </source>
</reference>
<keyword evidence="4" id="KW-0732">Signal</keyword>
<comment type="subcellular location">
    <subcellularLocation>
        <location evidence="1">Cell envelope</location>
    </subcellularLocation>
</comment>
<dbReference type="PANTHER" id="PTHR43640">
    <property type="entry name" value="OS07G0260300 PROTEIN"/>
    <property type="match status" value="1"/>
</dbReference>
<name>B9XDT3_PEDPL</name>